<evidence type="ECO:0000256" key="1">
    <source>
        <dbReference type="SAM" id="Phobius"/>
    </source>
</evidence>
<feature type="transmembrane region" description="Helical" evidence="1">
    <location>
        <begin position="135"/>
        <end position="153"/>
    </location>
</feature>
<feature type="transmembrane region" description="Helical" evidence="1">
    <location>
        <begin position="272"/>
        <end position="294"/>
    </location>
</feature>
<feature type="transmembrane region" description="Helical" evidence="1">
    <location>
        <begin position="74"/>
        <end position="98"/>
    </location>
</feature>
<accession>A0A1N7N3N3</accession>
<dbReference type="Pfam" id="PF14897">
    <property type="entry name" value="EpsG"/>
    <property type="match status" value="1"/>
</dbReference>
<dbReference type="Proteomes" id="UP000185639">
    <property type="component" value="Unassembled WGS sequence"/>
</dbReference>
<dbReference type="AlphaFoldDB" id="A0A1N7N3N3"/>
<organism evidence="2 3">
    <name type="scientific">Thalassolituus maritimus</name>
    <dbReference type="NCBI Taxonomy" id="484498"/>
    <lineage>
        <taxon>Bacteria</taxon>
        <taxon>Pseudomonadati</taxon>
        <taxon>Pseudomonadota</taxon>
        <taxon>Gammaproteobacteria</taxon>
        <taxon>Oceanospirillales</taxon>
        <taxon>Oceanospirillaceae</taxon>
        <taxon>Thalassolituus</taxon>
    </lineage>
</organism>
<feature type="transmembrane region" description="Helical" evidence="1">
    <location>
        <begin position="326"/>
        <end position="344"/>
    </location>
</feature>
<gene>
    <name evidence="2" type="ORF">SAMN05421686_106164</name>
</gene>
<evidence type="ECO:0000313" key="3">
    <source>
        <dbReference type="Proteomes" id="UP000185639"/>
    </source>
</evidence>
<feature type="transmembrane region" description="Helical" evidence="1">
    <location>
        <begin position="245"/>
        <end position="265"/>
    </location>
</feature>
<feature type="transmembrane region" description="Helical" evidence="1">
    <location>
        <begin position="104"/>
        <end position="123"/>
    </location>
</feature>
<keyword evidence="1" id="KW-1133">Transmembrane helix</keyword>
<keyword evidence="3" id="KW-1185">Reference proteome</keyword>
<dbReference type="OrthoDB" id="5373240at2"/>
<keyword evidence="1" id="KW-0472">Membrane</keyword>
<feature type="transmembrane region" description="Helical" evidence="1">
    <location>
        <begin position="300"/>
        <end position="319"/>
    </location>
</feature>
<name>A0A1N7N3N3_9GAMM</name>
<dbReference type="InterPro" id="IPR049458">
    <property type="entry name" value="EpsG-like"/>
</dbReference>
<evidence type="ECO:0000313" key="2">
    <source>
        <dbReference type="EMBL" id="SIS92977.1"/>
    </source>
</evidence>
<dbReference type="STRING" id="484498.SAMN05421686_106164"/>
<keyword evidence="1" id="KW-0812">Transmembrane</keyword>
<sequence>MEYFSILFFVILFSVLSIFKRRNAIYFFPIVLCLVVFSGTRYQTGNDWMGYQQVFDAQISSRAGIFDTSGRMEIGYLVVNNIVVSVGGELWWIFFIFALMNVFLFYKGFLIYTPFVSVALLLYLRFSYLQLDFMFLRQGLAIAIFFYALKYIVEKRAKLYFILILLACFFHISAVVLFPLYFLLNRHFSLKFLWTLALTSLILGMSPWMEYLFSIIEAPLKVIGLASPIKSYLFGDTWADQGRGFSISIVEKVFVLVFFSCYINYFNRRFNYFSIFFNLGFLALLTSLIFMNYYVFSERLVIIFNVAYIILISYTMSILSPYTRVFALMAIASYVSFWWIRYILTSDVYLPYNSIIYTGGL</sequence>
<reference evidence="3" key="1">
    <citation type="submission" date="2017-01" db="EMBL/GenBank/DDBJ databases">
        <authorList>
            <person name="Varghese N."/>
            <person name="Submissions S."/>
        </authorList>
    </citation>
    <scope>NUCLEOTIDE SEQUENCE [LARGE SCALE GENOMIC DNA]</scope>
    <source>
        <strain evidence="3">DSM 24913</strain>
    </source>
</reference>
<dbReference type="EMBL" id="FTOH01000006">
    <property type="protein sequence ID" value="SIS92977.1"/>
    <property type="molecule type" value="Genomic_DNA"/>
</dbReference>
<dbReference type="RefSeq" id="WP_076516052.1">
    <property type="nucleotide sequence ID" value="NZ_FTOH01000006.1"/>
</dbReference>
<feature type="transmembrane region" description="Helical" evidence="1">
    <location>
        <begin position="159"/>
        <end position="184"/>
    </location>
</feature>
<proteinExistence type="predicted"/>
<protein>
    <submittedName>
        <fullName evidence="2">EpsG family protein</fullName>
    </submittedName>
</protein>
<feature type="transmembrane region" description="Helical" evidence="1">
    <location>
        <begin position="27"/>
        <end position="44"/>
    </location>
</feature>